<evidence type="ECO:0000313" key="6">
    <source>
        <dbReference type="Proteomes" id="UP000886653"/>
    </source>
</evidence>
<gene>
    <name evidence="5" type="ORF">CROQUDRAFT_715502</name>
</gene>
<dbReference type="OrthoDB" id="407146at2759"/>
<reference evidence="5" key="1">
    <citation type="submission" date="2013-11" db="EMBL/GenBank/DDBJ databases">
        <title>Genome sequence of the fusiform rust pathogen reveals effectors for host alternation and coevolution with pine.</title>
        <authorList>
            <consortium name="DOE Joint Genome Institute"/>
            <person name="Smith K."/>
            <person name="Pendleton A."/>
            <person name="Kubisiak T."/>
            <person name="Anderson C."/>
            <person name="Salamov A."/>
            <person name="Aerts A."/>
            <person name="Riley R."/>
            <person name="Clum A."/>
            <person name="Lindquist E."/>
            <person name="Ence D."/>
            <person name="Campbell M."/>
            <person name="Kronenberg Z."/>
            <person name="Feau N."/>
            <person name="Dhillon B."/>
            <person name="Hamelin R."/>
            <person name="Burleigh J."/>
            <person name="Smith J."/>
            <person name="Yandell M."/>
            <person name="Nelson C."/>
            <person name="Grigoriev I."/>
            <person name="Davis J."/>
        </authorList>
    </citation>
    <scope>NUCLEOTIDE SEQUENCE</scope>
    <source>
        <strain evidence="5">G11</strain>
    </source>
</reference>
<protein>
    <recommendedName>
        <fullName evidence="7">Peptidase C15, pyroglutamyl peptidase I-like protein</fullName>
    </recommendedName>
</protein>
<keyword evidence="3" id="KW-0378">Hydrolase</keyword>
<dbReference type="PANTHER" id="PTHR23402:SF1">
    <property type="entry name" value="PYROGLUTAMYL-PEPTIDASE I"/>
    <property type="match status" value="1"/>
</dbReference>
<evidence type="ECO:0000313" key="5">
    <source>
        <dbReference type="EMBL" id="KAG0146554.1"/>
    </source>
</evidence>
<sequence length="260" mass="29044">MALAAVPAPIKAEVKNDPDDSKSKSNQSHLIHRVTSSPSLTNLKHPIRILLTGFGPFKTHIVNPSFEILAGLHLEPFAAHAEIIIHPEPVRVAYRTVRGLLPSLFGIHSRLDYVIHLGVSNQPPSSFKLEKGAHRDGYEREDVDGLCGPELEGKLEEGWEDWSKRDEYLHTSVDVDQVAREVESKVQANHPNVIISGSDDAGRYLCEYTFYTSLAHFHQHRHVLFLHVPCGLETNDLLQGRIVVEQLIWALIRCHASGGD</sequence>
<dbReference type="GO" id="GO:0006508">
    <property type="term" value="P:proteolysis"/>
    <property type="evidence" value="ECO:0007669"/>
    <property type="project" value="UniProtKB-KW"/>
</dbReference>
<keyword evidence="2" id="KW-0645">Protease</keyword>
<dbReference type="Proteomes" id="UP000886653">
    <property type="component" value="Unassembled WGS sequence"/>
</dbReference>
<evidence type="ECO:0000256" key="1">
    <source>
        <dbReference type="ARBA" id="ARBA00006641"/>
    </source>
</evidence>
<proteinExistence type="inferred from homology"/>
<dbReference type="AlphaFoldDB" id="A0A9P6NLX7"/>
<dbReference type="GO" id="GO:0008234">
    <property type="term" value="F:cysteine-type peptidase activity"/>
    <property type="evidence" value="ECO:0007669"/>
    <property type="project" value="UniProtKB-KW"/>
</dbReference>
<keyword evidence="6" id="KW-1185">Reference proteome</keyword>
<evidence type="ECO:0000256" key="3">
    <source>
        <dbReference type="ARBA" id="ARBA00022801"/>
    </source>
</evidence>
<comment type="similarity">
    <text evidence="1">Belongs to the peptidase C15 family.</text>
</comment>
<evidence type="ECO:0008006" key="7">
    <source>
        <dbReference type="Google" id="ProtNLM"/>
    </source>
</evidence>
<dbReference type="SUPFAM" id="SSF53182">
    <property type="entry name" value="Pyrrolidone carboxyl peptidase (pyroglutamate aminopeptidase)"/>
    <property type="match status" value="1"/>
</dbReference>
<dbReference type="InterPro" id="IPR036440">
    <property type="entry name" value="Peptidase_C15-like_sf"/>
</dbReference>
<evidence type="ECO:0000256" key="2">
    <source>
        <dbReference type="ARBA" id="ARBA00022670"/>
    </source>
</evidence>
<keyword evidence="4" id="KW-0788">Thiol protease</keyword>
<accession>A0A9P6NLX7</accession>
<comment type="caution">
    <text evidence="5">The sequence shown here is derived from an EMBL/GenBank/DDBJ whole genome shotgun (WGS) entry which is preliminary data.</text>
</comment>
<dbReference type="InterPro" id="IPR016125">
    <property type="entry name" value="Peptidase_C15-like"/>
</dbReference>
<organism evidence="5 6">
    <name type="scientific">Cronartium quercuum f. sp. fusiforme G11</name>
    <dbReference type="NCBI Taxonomy" id="708437"/>
    <lineage>
        <taxon>Eukaryota</taxon>
        <taxon>Fungi</taxon>
        <taxon>Dikarya</taxon>
        <taxon>Basidiomycota</taxon>
        <taxon>Pucciniomycotina</taxon>
        <taxon>Pucciniomycetes</taxon>
        <taxon>Pucciniales</taxon>
        <taxon>Coleosporiaceae</taxon>
        <taxon>Cronartium</taxon>
    </lineage>
</organism>
<name>A0A9P6NLX7_9BASI</name>
<dbReference type="PANTHER" id="PTHR23402">
    <property type="entry name" value="PROTEASE FAMILY C15 PYROGLUTAMYL-PEPTIDASE I-RELATED"/>
    <property type="match status" value="1"/>
</dbReference>
<dbReference type="EMBL" id="MU167259">
    <property type="protein sequence ID" value="KAG0146554.1"/>
    <property type="molecule type" value="Genomic_DNA"/>
</dbReference>
<dbReference type="Gene3D" id="3.40.630.20">
    <property type="entry name" value="Peptidase C15, pyroglutamyl peptidase I-like"/>
    <property type="match status" value="1"/>
</dbReference>
<evidence type="ECO:0000256" key="4">
    <source>
        <dbReference type="ARBA" id="ARBA00022807"/>
    </source>
</evidence>